<dbReference type="PANTHER" id="PTHR10859:SF91">
    <property type="entry name" value="DOLICHYL-PHOSPHATE BETA-GLUCOSYLTRANSFERASE"/>
    <property type="match status" value="1"/>
</dbReference>
<proteinExistence type="predicted"/>
<comment type="caution">
    <text evidence="2">The sequence shown here is derived from an EMBL/GenBank/DDBJ whole genome shotgun (WGS) entry which is preliminary data.</text>
</comment>
<dbReference type="SUPFAM" id="SSF53448">
    <property type="entry name" value="Nucleotide-diphospho-sugar transferases"/>
    <property type="match status" value="1"/>
</dbReference>
<dbReference type="PANTHER" id="PTHR10859">
    <property type="entry name" value="GLYCOSYL TRANSFERASE"/>
    <property type="match status" value="1"/>
</dbReference>
<dbReference type="PATRIC" id="fig|907488.3.peg.1132"/>
<gene>
    <name evidence="2" type="ORF">SC1083_1152</name>
</gene>
<dbReference type="InterPro" id="IPR001173">
    <property type="entry name" value="Glyco_trans_2-like"/>
</dbReference>
<dbReference type="CDD" id="cd04179">
    <property type="entry name" value="DPM_DPG-synthase_like"/>
    <property type="match status" value="1"/>
</dbReference>
<organism evidence="2 3">
    <name type="scientific">Aggregatibacter actinomycetemcomitans serotype e str. SC1083</name>
    <dbReference type="NCBI Taxonomy" id="907488"/>
    <lineage>
        <taxon>Bacteria</taxon>
        <taxon>Pseudomonadati</taxon>
        <taxon>Pseudomonadota</taxon>
        <taxon>Gammaproteobacteria</taxon>
        <taxon>Pasteurellales</taxon>
        <taxon>Pasteurellaceae</taxon>
        <taxon>Aggregatibacter</taxon>
    </lineage>
</organism>
<dbReference type="GO" id="GO:0006487">
    <property type="term" value="P:protein N-linked glycosylation"/>
    <property type="evidence" value="ECO:0007669"/>
    <property type="project" value="TreeGrafter"/>
</dbReference>
<dbReference type="Pfam" id="PF00535">
    <property type="entry name" value="Glycos_transf_2"/>
    <property type="match status" value="1"/>
</dbReference>
<dbReference type="Gene3D" id="3.90.550.10">
    <property type="entry name" value="Spore Coat Polysaccharide Biosynthesis Protein SpsA, Chain A"/>
    <property type="match status" value="1"/>
</dbReference>
<protein>
    <submittedName>
        <fullName evidence="2">Glycosyl transferase, group 2 family protein</fullName>
    </submittedName>
</protein>
<evidence type="ECO:0000313" key="2">
    <source>
        <dbReference type="EMBL" id="EGY33916.1"/>
    </source>
</evidence>
<dbReference type="SMR" id="G4A8K1"/>
<keyword evidence="2" id="KW-0808">Transferase</keyword>
<reference evidence="2 3" key="1">
    <citation type="submission" date="2010-10" db="EMBL/GenBank/DDBJ databases">
        <authorList>
            <person name="Chen C."/>
            <person name="Kittichotirat W."/>
            <person name="Asikainen S."/>
            <person name="Bumgarner R."/>
        </authorList>
    </citation>
    <scope>NUCLEOTIDE SEQUENCE [LARGE SCALE GENOMIC DNA]</scope>
    <source>
        <strain evidence="2 3">SC1083</strain>
    </source>
</reference>
<dbReference type="EMBL" id="AEJM01000020">
    <property type="protein sequence ID" value="EGY33916.1"/>
    <property type="molecule type" value="Genomic_DNA"/>
</dbReference>
<name>G4A8K1_AGGAC</name>
<accession>G4A8K1</accession>
<evidence type="ECO:0000313" key="3">
    <source>
        <dbReference type="Proteomes" id="UP000005508"/>
    </source>
</evidence>
<evidence type="ECO:0000259" key="1">
    <source>
        <dbReference type="Pfam" id="PF00535"/>
    </source>
</evidence>
<feature type="domain" description="Glycosyltransferase 2-like" evidence="1">
    <location>
        <begin position="6"/>
        <end position="135"/>
    </location>
</feature>
<dbReference type="AlphaFoldDB" id="G4A8K1"/>
<dbReference type="Proteomes" id="UP000005508">
    <property type="component" value="Unassembled WGS sequence"/>
</dbReference>
<dbReference type="GO" id="GO:0016740">
    <property type="term" value="F:transferase activity"/>
    <property type="evidence" value="ECO:0007669"/>
    <property type="project" value="UniProtKB-KW"/>
</dbReference>
<dbReference type="InterPro" id="IPR029044">
    <property type="entry name" value="Nucleotide-diphossugar_trans"/>
</dbReference>
<sequence>MQKVIVIIPHYNHSATVGNVVRQLRALDLPVLVVDDGSAEEHLSVLRTLQQQPEVFVHYCPTNSGKGAAMKTGFRLAVDMGFSHAVQVDADGQHHLPDVLKMIAEMQKNPTALICGRPIYSDDAPKARLYGRKITDFWNAIHTLSLDIKDGMCGFRLYPLASVLSLMQQESLGNRMDFDIGILVKAHWHQIPLVWVDTPVRYEPGGISHFRGFADNWEISKLHTRLFFGMLGRICTGRKV</sequence>
<dbReference type="RefSeq" id="WP_005557512.1">
    <property type="nucleotide sequence ID" value="NZ_AEJM01000020.1"/>
</dbReference>